<reference evidence="1 2" key="1">
    <citation type="journal article" date="2024" name="Chem. Sci.">
        <title>Discovery of megapolipeptins by genome mining of a Burkholderiales bacteria collection.</title>
        <authorList>
            <person name="Paulo B.S."/>
            <person name="Recchia M.J.J."/>
            <person name="Lee S."/>
            <person name="Fergusson C.H."/>
            <person name="Romanowski S.B."/>
            <person name="Hernandez A."/>
            <person name="Krull N."/>
            <person name="Liu D.Y."/>
            <person name="Cavanagh H."/>
            <person name="Bos A."/>
            <person name="Gray C.A."/>
            <person name="Murphy B.T."/>
            <person name="Linington R.G."/>
            <person name="Eustaquio A.S."/>
        </authorList>
    </citation>
    <scope>NUCLEOTIDE SEQUENCE [LARGE SCALE GENOMIC DNA]</scope>
    <source>
        <strain evidence="1 2">RL17-350-BIC-E</strain>
    </source>
</reference>
<sequence>MERYRNLSGDSGVDAYELGDDFIKVRFRPGVVYWYTTASVGARHLAVLKRLAQRGQGLGTYISQHPDVKGGYARKEPDD</sequence>
<keyword evidence="2" id="KW-1185">Reference proteome</keyword>
<gene>
    <name evidence="1" type="ORF">PQQ73_29650</name>
</gene>
<protein>
    <recommendedName>
        <fullName evidence="3">KTSC domain-containing protein</fullName>
    </recommendedName>
</protein>
<dbReference type="Proteomes" id="UP001629392">
    <property type="component" value="Unassembled WGS sequence"/>
</dbReference>
<evidence type="ECO:0000313" key="2">
    <source>
        <dbReference type="Proteomes" id="UP001629392"/>
    </source>
</evidence>
<evidence type="ECO:0000313" key="1">
    <source>
        <dbReference type="EMBL" id="MFM0720483.1"/>
    </source>
</evidence>
<accession>A0ABW9ENC8</accession>
<organism evidence="1 2">
    <name type="scientific">Paraburkholderia strydomiana</name>
    <dbReference type="NCBI Taxonomy" id="1245417"/>
    <lineage>
        <taxon>Bacteria</taxon>
        <taxon>Pseudomonadati</taxon>
        <taxon>Pseudomonadota</taxon>
        <taxon>Betaproteobacteria</taxon>
        <taxon>Burkholderiales</taxon>
        <taxon>Burkholderiaceae</taxon>
        <taxon>Paraburkholderia</taxon>
    </lineage>
</organism>
<name>A0ABW9ENC8_9BURK</name>
<dbReference type="RefSeq" id="WP_408147832.1">
    <property type="nucleotide sequence ID" value="NZ_JAQQCJ010000030.1"/>
</dbReference>
<evidence type="ECO:0008006" key="3">
    <source>
        <dbReference type="Google" id="ProtNLM"/>
    </source>
</evidence>
<proteinExistence type="predicted"/>
<comment type="caution">
    <text evidence="1">The sequence shown here is derived from an EMBL/GenBank/DDBJ whole genome shotgun (WGS) entry which is preliminary data.</text>
</comment>
<dbReference type="EMBL" id="JAQQCL010000030">
    <property type="protein sequence ID" value="MFM0720483.1"/>
    <property type="molecule type" value="Genomic_DNA"/>
</dbReference>